<dbReference type="PANTHER" id="PTHR10443">
    <property type="entry name" value="MICROSOMAL DIPEPTIDASE"/>
    <property type="match status" value="1"/>
</dbReference>
<dbReference type="EMBL" id="VIKR01000002">
    <property type="protein sequence ID" value="TQV75071.1"/>
    <property type="molecule type" value="Genomic_DNA"/>
</dbReference>
<dbReference type="PROSITE" id="PS51257">
    <property type="entry name" value="PROKAR_LIPOPROTEIN"/>
    <property type="match status" value="1"/>
</dbReference>
<accession>A0A545TD01</accession>
<dbReference type="RefSeq" id="WP_142941688.1">
    <property type="nucleotide sequence ID" value="NZ_VIKR01000002.1"/>
</dbReference>
<feature type="region of interest" description="Disordered" evidence="1">
    <location>
        <begin position="32"/>
        <end position="59"/>
    </location>
</feature>
<dbReference type="Gene3D" id="3.20.20.140">
    <property type="entry name" value="Metal-dependent hydrolases"/>
    <property type="match status" value="1"/>
</dbReference>
<dbReference type="CDD" id="cd01301">
    <property type="entry name" value="rDP_like"/>
    <property type="match status" value="1"/>
</dbReference>
<dbReference type="InterPro" id="IPR008257">
    <property type="entry name" value="Pept_M19"/>
</dbReference>
<dbReference type="GO" id="GO:0070573">
    <property type="term" value="F:metallodipeptidase activity"/>
    <property type="evidence" value="ECO:0007669"/>
    <property type="project" value="InterPro"/>
</dbReference>
<feature type="chain" id="PRO_5022029577" evidence="2">
    <location>
        <begin position="28"/>
        <end position="433"/>
    </location>
</feature>
<sequence>MTKLPIKNIPFQLAKSLAIGLTIVSLAACQPGENSQEKNTTAADTSNKKPVTEQRSSQVSTSAAELAQKYIIADLHVDVPYRLENKFEDVAKATESGDFDYPRAVEGGLNAPFMSIYIPAKLQEEGGSKALADKLIDGIEKLITDSPDKFAPGRSVAEVEAAFKKGLIALPLGMENGSPLEGKLENLEHFYKRGIRYITLAHSKANHISDSSYDENRPAKGLTEFGKKLITEMNNIGIMIDISHVSDEAFFQVMQLSNVPAIASHSSARHFTPGFERNMSDDMIKLLAEKGGVIFINFGSTFVSQKSRDNWDKYSAARKAFMEENKVAQNSEEVKQFTAEYRQATPFEFATTEDVLDHFDHVVKLVGIDHVGIGSDYDGVGDSLPTGLKDVSTYPNLIQGLIDRGYSEQDIAKILSGNLMRVWKQVEDYAANN</sequence>
<dbReference type="Pfam" id="PF01244">
    <property type="entry name" value="Peptidase_M19"/>
    <property type="match status" value="1"/>
</dbReference>
<feature type="compositionally biased region" description="Polar residues" evidence="1">
    <location>
        <begin position="32"/>
        <end position="45"/>
    </location>
</feature>
<dbReference type="SUPFAM" id="SSF51556">
    <property type="entry name" value="Metallo-dependent hydrolases"/>
    <property type="match status" value="1"/>
</dbReference>
<dbReference type="InterPro" id="IPR032466">
    <property type="entry name" value="Metal_Hydrolase"/>
</dbReference>
<dbReference type="PROSITE" id="PS51365">
    <property type="entry name" value="RENAL_DIPEPTIDASE_2"/>
    <property type="match status" value="1"/>
</dbReference>
<gene>
    <name evidence="3" type="ORF">FLL45_09015</name>
</gene>
<keyword evidence="4" id="KW-1185">Reference proteome</keyword>
<organism evidence="3 4">
    <name type="scientific">Aliikangiella marina</name>
    <dbReference type="NCBI Taxonomy" id="1712262"/>
    <lineage>
        <taxon>Bacteria</taxon>
        <taxon>Pseudomonadati</taxon>
        <taxon>Pseudomonadota</taxon>
        <taxon>Gammaproteobacteria</taxon>
        <taxon>Oceanospirillales</taxon>
        <taxon>Pleioneaceae</taxon>
        <taxon>Aliikangiella</taxon>
    </lineage>
</organism>
<feature type="signal peptide" evidence="2">
    <location>
        <begin position="1"/>
        <end position="27"/>
    </location>
</feature>
<protein>
    <submittedName>
        <fullName evidence="3">Membrane dipeptidase</fullName>
    </submittedName>
</protein>
<dbReference type="OrthoDB" id="9804920at2"/>
<reference evidence="3 4" key="1">
    <citation type="submission" date="2019-06" db="EMBL/GenBank/DDBJ databases">
        <title>Draft genome of Aliikangiella marina GYP-15.</title>
        <authorList>
            <person name="Wang G."/>
        </authorList>
    </citation>
    <scope>NUCLEOTIDE SEQUENCE [LARGE SCALE GENOMIC DNA]</scope>
    <source>
        <strain evidence="3 4">GYP-15</strain>
    </source>
</reference>
<evidence type="ECO:0000313" key="4">
    <source>
        <dbReference type="Proteomes" id="UP000317839"/>
    </source>
</evidence>
<evidence type="ECO:0000256" key="2">
    <source>
        <dbReference type="SAM" id="SignalP"/>
    </source>
</evidence>
<comment type="caution">
    <text evidence="3">The sequence shown here is derived from an EMBL/GenBank/DDBJ whole genome shotgun (WGS) entry which is preliminary data.</text>
</comment>
<evidence type="ECO:0000256" key="1">
    <source>
        <dbReference type="SAM" id="MobiDB-lite"/>
    </source>
</evidence>
<evidence type="ECO:0000313" key="3">
    <source>
        <dbReference type="EMBL" id="TQV75071.1"/>
    </source>
</evidence>
<name>A0A545TD01_9GAMM</name>
<dbReference type="AlphaFoldDB" id="A0A545TD01"/>
<dbReference type="GO" id="GO:0006508">
    <property type="term" value="P:proteolysis"/>
    <property type="evidence" value="ECO:0007669"/>
    <property type="project" value="InterPro"/>
</dbReference>
<proteinExistence type="predicted"/>
<keyword evidence="2" id="KW-0732">Signal</keyword>
<dbReference type="PANTHER" id="PTHR10443:SF12">
    <property type="entry name" value="DIPEPTIDASE"/>
    <property type="match status" value="1"/>
</dbReference>
<dbReference type="Proteomes" id="UP000317839">
    <property type="component" value="Unassembled WGS sequence"/>
</dbReference>